<dbReference type="Proteomes" id="UP000319769">
    <property type="component" value="Unassembled WGS sequence"/>
</dbReference>
<keyword evidence="1" id="KW-0812">Transmembrane</keyword>
<dbReference type="SUPFAM" id="SSF103481">
    <property type="entry name" value="Multidrug resistance efflux transporter EmrE"/>
    <property type="match status" value="1"/>
</dbReference>
<feature type="transmembrane region" description="Helical" evidence="1">
    <location>
        <begin position="164"/>
        <end position="181"/>
    </location>
</feature>
<gene>
    <name evidence="2" type="ORF">FPZ12_042675</name>
</gene>
<sequence>MNGHGIAFALAGTAAYNAGFVLEKRALLSLPALDLRHPKHLVRTLFTAPGWLVGFACMGIGLACQVGALFTLPLSVAQPLQSGGVVVLALLSWLVLGERTGPRDRRRIALIVLALILLGLSVDDHGPANMPADPATMIITVVVSAACAIALWQAAGGARVTGPVAAGIATGLFYGIAGLGMKGLSAHLAGEGVAAAPASPYGYLLVAASVCGMAVFQTSLQRFRATALVPTANVSGSGYVILVGSLLFHESLPREPLPLALRVT</sequence>
<dbReference type="InterPro" id="IPR037185">
    <property type="entry name" value="EmrE-like"/>
</dbReference>
<keyword evidence="1" id="KW-0472">Membrane</keyword>
<feature type="transmembrane region" description="Helical" evidence="1">
    <location>
        <begin position="108"/>
        <end position="123"/>
    </location>
</feature>
<dbReference type="PANTHER" id="PTHR40761:SF1">
    <property type="entry name" value="CONSERVED INTEGRAL MEMBRANE ALANINE VALINE AND LEUCINE RICH PROTEIN-RELATED"/>
    <property type="match status" value="1"/>
</dbReference>
<name>A0A5N0UNZ6_9PSEU</name>
<evidence type="ECO:0000313" key="3">
    <source>
        <dbReference type="Proteomes" id="UP000319769"/>
    </source>
</evidence>
<protein>
    <submittedName>
        <fullName evidence="2">Uncharacterized protein</fullName>
    </submittedName>
</protein>
<feature type="transmembrane region" description="Helical" evidence="1">
    <location>
        <begin position="44"/>
        <end position="70"/>
    </location>
</feature>
<reference evidence="2" key="1">
    <citation type="submission" date="2019-09" db="EMBL/GenBank/DDBJ databases">
        <authorList>
            <person name="Teo W.F.A."/>
            <person name="Duangmal K."/>
        </authorList>
    </citation>
    <scope>NUCLEOTIDE SEQUENCE [LARGE SCALE GENOMIC DNA]</scope>
    <source>
        <strain evidence="2">K81G1</strain>
    </source>
</reference>
<feature type="transmembrane region" description="Helical" evidence="1">
    <location>
        <begin position="76"/>
        <end position="96"/>
    </location>
</feature>
<comment type="caution">
    <text evidence="2">The sequence shown here is derived from an EMBL/GenBank/DDBJ whole genome shotgun (WGS) entry which is preliminary data.</text>
</comment>
<feature type="transmembrane region" description="Helical" evidence="1">
    <location>
        <begin position="135"/>
        <end position="152"/>
    </location>
</feature>
<dbReference type="OrthoDB" id="3423019at2"/>
<dbReference type="EMBL" id="VMNW02000134">
    <property type="protein sequence ID" value="KAA9149715.1"/>
    <property type="molecule type" value="Genomic_DNA"/>
</dbReference>
<feature type="transmembrane region" description="Helical" evidence="1">
    <location>
        <begin position="6"/>
        <end position="23"/>
    </location>
</feature>
<keyword evidence="1" id="KW-1133">Transmembrane helix</keyword>
<keyword evidence="3" id="KW-1185">Reference proteome</keyword>
<feature type="non-terminal residue" evidence="2">
    <location>
        <position position="264"/>
    </location>
</feature>
<organism evidence="2 3">
    <name type="scientific">Amycolatopsis acidicola</name>
    <dbReference type="NCBI Taxonomy" id="2596893"/>
    <lineage>
        <taxon>Bacteria</taxon>
        <taxon>Bacillati</taxon>
        <taxon>Actinomycetota</taxon>
        <taxon>Actinomycetes</taxon>
        <taxon>Pseudonocardiales</taxon>
        <taxon>Pseudonocardiaceae</taxon>
        <taxon>Amycolatopsis</taxon>
    </lineage>
</organism>
<dbReference type="RefSeq" id="WP_150980767.1">
    <property type="nucleotide sequence ID" value="NZ_VMNW02000134.1"/>
</dbReference>
<dbReference type="Gene3D" id="1.10.3730.20">
    <property type="match status" value="1"/>
</dbReference>
<dbReference type="AlphaFoldDB" id="A0A5N0UNZ6"/>
<proteinExistence type="predicted"/>
<evidence type="ECO:0000256" key="1">
    <source>
        <dbReference type="SAM" id="Phobius"/>
    </source>
</evidence>
<dbReference type="PANTHER" id="PTHR40761">
    <property type="entry name" value="CONSERVED INTEGRAL MEMBRANE ALANINE VALINE AND LEUCINE RICH PROTEIN-RELATED"/>
    <property type="match status" value="1"/>
</dbReference>
<accession>A0A5N0UNZ6</accession>
<evidence type="ECO:0000313" key="2">
    <source>
        <dbReference type="EMBL" id="KAA9149715.1"/>
    </source>
</evidence>
<feature type="transmembrane region" description="Helical" evidence="1">
    <location>
        <begin position="201"/>
        <end position="220"/>
    </location>
</feature>